<sequence>MEITAETIDGVTKEVIRRLSQAEAAKSTASAPPAAAKTEPPKAEAPKPEAIQSETPTKPVIRNGNLELPVYTGVSVRHIHLCDEHVKVLFGEGYDLQVYNELYQKGYFAAKEQLIVVGPKRAIEKVRVLGPTRAFSQVELAQTDATNIGLKLPVRTEGSEEGTQPVTLVGPRGTVRLPGGKGGGAFQARRHIHLSDDVARELRVKAGDLLDLRVDGPKPTTLHGIFVRVKAGWRTELHVDTDEANAAGIRTGQMCTLIIPR</sequence>
<comment type="cofactor">
    <cofactor evidence="1">
        <name>Zn(2+)</name>
        <dbReference type="ChEBI" id="CHEBI:29105"/>
    </cofactor>
</comment>
<dbReference type="PANTHER" id="PTHR39453:SF1">
    <property type="entry name" value="PHOSPHATE PROPANOYLTRANSFERASE"/>
    <property type="match status" value="1"/>
</dbReference>
<keyword evidence="9" id="KW-0012">Acyltransferase</keyword>
<evidence type="ECO:0000256" key="6">
    <source>
        <dbReference type="ARBA" id="ARBA00022679"/>
    </source>
</evidence>
<keyword evidence="7" id="KW-0479">Metal-binding</keyword>
<dbReference type="Pfam" id="PF06130">
    <property type="entry name" value="PTAC"/>
    <property type="match status" value="1"/>
</dbReference>
<evidence type="ECO:0000256" key="9">
    <source>
        <dbReference type="ARBA" id="ARBA00023315"/>
    </source>
</evidence>
<proteinExistence type="inferred from homology"/>
<gene>
    <name evidence="16" type="ORF">SAMN03080610_02704</name>
</gene>
<accession>A0A1G5NUP1</accession>
<dbReference type="PANTHER" id="PTHR39453">
    <property type="entry name" value="PHOSPHATE PROPANOYLTRANSFERASE"/>
    <property type="match status" value="1"/>
</dbReference>
<dbReference type="GO" id="GO:0016747">
    <property type="term" value="F:acyltransferase activity, transferring groups other than amino-acyl groups"/>
    <property type="evidence" value="ECO:0007669"/>
    <property type="project" value="InterPro"/>
</dbReference>
<protein>
    <recommendedName>
        <fullName evidence="5">Phosphate propanoyltransferase</fullName>
        <ecNumber evidence="4">2.3.1.222</ecNumber>
    </recommendedName>
    <alternativeName>
        <fullName evidence="13">Phosphate acyltransferase PduL</fullName>
    </alternativeName>
    <alternativeName>
        <fullName evidence="12">Phosphotransacylase PduL</fullName>
    </alternativeName>
    <alternativeName>
        <fullName evidence="14">Propanediol utilization protein PduL</fullName>
    </alternativeName>
</protein>
<feature type="region of interest" description="Disordered" evidence="15">
    <location>
        <begin position="22"/>
        <end position="60"/>
    </location>
</feature>
<feature type="compositionally biased region" description="Low complexity" evidence="15">
    <location>
        <begin position="22"/>
        <end position="38"/>
    </location>
</feature>
<evidence type="ECO:0000256" key="7">
    <source>
        <dbReference type="ARBA" id="ARBA00022723"/>
    </source>
</evidence>
<evidence type="ECO:0000313" key="17">
    <source>
        <dbReference type="Proteomes" id="UP000199347"/>
    </source>
</evidence>
<evidence type="ECO:0000256" key="4">
    <source>
        <dbReference type="ARBA" id="ARBA00012206"/>
    </source>
</evidence>
<dbReference type="OrthoDB" id="9784365at2"/>
<evidence type="ECO:0000256" key="15">
    <source>
        <dbReference type="SAM" id="MobiDB-lite"/>
    </source>
</evidence>
<evidence type="ECO:0000256" key="8">
    <source>
        <dbReference type="ARBA" id="ARBA00022833"/>
    </source>
</evidence>
<evidence type="ECO:0000256" key="10">
    <source>
        <dbReference type="ARBA" id="ARBA00024322"/>
    </source>
</evidence>
<reference evidence="16 17" key="1">
    <citation type="submission" date="2016-10" db="EMBL/GenBank/DDBJ databases">
        <authorList>
            <person name="de Groot N.N."/>
        </authorList>
    </citation>
    <scope>NUCLEOTIDE SEQUENCE [LARGE SCALE GENOMIC DNA]</scope>
    <source>
        <strain evidence="16 17">DSM 2698</strain>
    </source>
</reference>
<keyword evidence="11" id="KW-1283">Bacterial microcompartment</keyword>
<dbReference type="GO" id="GO:0031469">
    <property type="term" value="C:bacterial microcompartment"/>
    <property type="evidence" value="ECO:0007669"/>
    <property type="project" value="UniProtKB-SubCell"/>
</dbReference>
<organism evidence="16 17">
    <name type="scientific">Afifella marina DSM 2698</name>
    <dbReference type="NCBI Taxonomy" id="1120955"/>
    <lineage>
        <taxon>Bacteria</taxon>
        <taxon>Pseudomonadati</taxon>
        <taxon>Pseudomonadota</taxon>
        <taxon>Alphaproteobacteria</taxon>
        <taxon>Hyphomicrobiales</taxon>
        <taxon>Afifellaceae</taxon>
        <taxon>Afifella</taxon>
    </lineage>
</organism>
<dbReference type="STRING" id="1120955.SAMN03080610_02704"/>
<dbReference type="GO" id="GO:0046872">
    <property type="term" value="F:metal ion binding"/>
    <property type="evidence" value="ECO:0007669"/>
    <property type="project" value="UniProtKB-KW"/>
</dbReference>
<evidence type="ECO:0000256" key="11">
    <source>
        <dbReference type="ARBA" id="ARBA00024446"/>
    </source>
</evidence>
<dbReference type="Proteomes" id="UP000199347">
    <property type="component" value="Unassembled WGS sequence"/>
</dbReference>
<dbReference type="EC" id="2.3.1.222" evidence="4"/>
<name>A0A1G5NUP1_AFIMA</name>
<dbReference type="RefSeq" id="WP_092814132.1">
    <property type="nucleotide sequence ID" value="NZ_FMVW01000006.1"/>
</dbReference>
<dbReference type="UniPathway" id="UPA00621"/>
<comment type="similarity">
    <text evidence="3">Belongs to the PduL family.</text>
</comment>
<keyword evidence="6" id="KW-0808">Transferase</keyword>
<dbReference type="GO" id="GO:0051144">
    <property type="term" value="P:1,2-propanediol catabolic process"/>
    <property type="evidence" value="ECO:0007669"/>
    <property type="project" value="UniProtKB-UniPathway"/>
</dbReference>
<comment type="pathway">
    <text evidence="2">Polyol metabolism; 1,2-propanediol degradation.</text>
</comment>
<dbReference type="InterPro" id="IPR008300">
    <property type="entry name" value="PTAC"/>
</dbReference>
<evidence type="ECO:0000256" key="1">
    <source>
        <dbReference type="ARBA" id="ARBA00001947"/>
    </source>
</evidence>
<evidence type="ECO:0000256" key="2">
    <source>
        <dbReference type="ARBA" id="ARBA00004836"/>
    </source>
</evidence>
<dbReference type="AlphaFoldDB" id="A0A1G5NUP1"/>
<evidence type="ECO:0000256" key="5">
    <source>
        <dbReference type="ARBA" id="ARBA00020837"/>
    </source>
</evidence>
<evidence type="ECO:0000256" key="3">
    <source>
        <dbReference type="ARBA" id="ARBA00007342"/>
    </source>
</evidence>
<evidence type="ECO:0000313" key="16">
    <source>
        <dbReference type="EMBL" id="SCZ41072.1"/>
    </source>
</evidence>
<keyword evidence="8" id="KW-0862">Zinc</keyword>
<comment type="subcellular location">
    <subcellularLocation>
        <location evidence="10">Bacterial microcompartment</location>
    </subcellularLocation>
</comment>
<evidence type="ECO:0000256" key="12">
    <source>
        <dbReference type="ARBA" id="ARBA00030044"/>
    </source>
</evidence>
<dbReference type="EMBL" id="FMVW01000006">
    <property type="protein sequence ID" value="SCZ41072.1"/>
    <property type="molecule type" value="Genomic_DNA"/>
</dbReference>
<evidence type="ECO:0000256" key="13">
    <source>
        <dbReference type="ARBA" id="ARBA00030939"/>
    </source>
</evidence>
<keyword evidence="17" id="KW-1185">Reference proteome</keyword>
<evidence type="ECO:0000256" key="14">
    <source>
        <dbReference type="ARBA" id="ARBA00033077"/>
    </source>
</evidence>